<dbReference type="Pfam" id="PF10180">
    <property type="entry name" value="WKF"/>
    <property type="match status" value="1"/>
</dbReference>
<sequence length="324" mass="36644">MDSASDAESARPIKPTKRKTAAEIRRINKEKRRQARDGFEQTQQAAHAYLAQYTTARATWKFNKARQIWLVKHIYLADKVPDQIFPQLLDYLAQAGDSFKQVLVRDARLVAHPITATSEELRAQRKKVLGLMTAEPKKRVQRNGKPRKGGEQGREMEKKADGEEEEEEVAEEGEGAEQAAQATQQQQEPAPAADLDTPQGVIDRALQVIEALSKPAEQPSKKSKKRESEDSAEQFTEKVTDKGAEKREKKSKKRKSADMETMDVDTEPEASAGSDSDEGKKRKKAKKDKSKDKSKKDKSKDKKDKKDKSEKKDKKSKKEKKDKK</sequence>
<dbReference type="Proteomes" id="UP001149813">
    <property type="component" value="Unassembled WGS sequence"/>
</dbReference>
<feature type="compositionally biased region" description="Basic residues" evidence="1">
    <location>
        <begin position="314"/>
        <end position="324"/>
    </location>
</feature>
<dbReference type="EMBL" id="JANBOJ010000431">
    <property type="protein sequence ID" value="KAJ1719293.1"/>
    <property type="molecule type" value="Genomic_DNA"/>
</dbReference>
<name>A0A9W8CPN7_9FUNG</name>
<feature type="compositionally biased region" description="Basic and acidic residues" evidence="1">
    <location>
        <begin position="148"/>
        <end position="161"/>
    </location>
</feature>
<dbReference type="PANTHER" id="PTHR22306">
    <property type="entry name" value="CHROMOSOME 7 OPEN READING FRAME 50"/>
    <property type="match status" value="1"/>
</dbReference>
<feature type="compositionally biased region" description="Basic and acidic residues" evidence="1">
    <location>
        <begin position="235"/>
        <end position="248"/>
    </location>
</feature>
<proteinExistence type="predicted"/>
<dbReference type="InterPro" id="IPR019327">
    <property type="entry name" value="WKF"/>
</dbReference>
<evidence type="ECO:0000313" key="3">
    <source>
        <dbReference type="EMBL" id="KAJ1719293.1"/>
    </source>
</evidence>
<protein>
    <recommendedName>
        <fullName evidence="2">WKF domain-containing protein</fullName>
    </recommendedName>
</protein>
<evidence type="ECO:0000256" key="1">
    <source>
        <dbReference type="SAM" id="MobiDB-lite"/>
    </source>
</evidence>
<feature type="region of interest" description="Disordered" evidence="1">
    <location>
        <begin position="133"/>
        <end position="324"/>
    </location>
</feature>
<feature type="region of interest" description="Disordered" evidence="1">
    <location>
        <begin position="1"/>
        <end position="24"/>
    </location>
</feature>
<feature type="compositionally biased region" description="Acidic residues" evidence="1">
    <location>
        <begin position="162"/>
        <end position="175"/>
    </location>
</feature>
<organism evidence="3 4">
    <name type="scientific">Coemansia erecta</name>
    <dbReference type="NCBI Taxonomy" id="147472"/>
    <lineage>
        <taxon>Eukaryota</taxon>
        <taxon>Fungi</taxon>
        <taxon>Fungi incertae sedis</taxon>
        <taxon>Zoopagomycota</taxon>
        <taxon>Kickxellomycotina</taxon>
        <taxon>Kickxellomycetes</taxon>
        <taxon>Kickxellales</taxon>
        <taxon>Kickxellaceae</taxon>
        <taxon>Coemansia</taxon>
    </lineage>
</organism>
<dbReference type="OrthoDB" id="10261563at2759"/>
<feature type="domain" description="WKF" evidence="2">
    <location>
        <begin position="48"/>
        <end position="108"/>
    </location>
</feature>
<feature type="compositionally biased region" description="Basic and acidic residues" evidence="1">
    <location>
        <begin position="289"/>
        <end position="313"/>
    </location>
</feature>
<feature type="compositionally biased region" description="Low complexity" evidence="1">
    <location>
        <begin position="176"/>
        <end position="193"/>
    </location>
</feature>
<dbReference type="AlphaFoldDB" id="A0A9W8CPN7"/>
<keyword evidence="4" id="KW-1185">Reference proteome</keyword>
<accession>A0A9W8CPN7</accession>
<evidence type="ECO:0000313" key="4">
    <source>
        <dbReference type="Proteomes" id="UP001149813"/>
    </source>
</evidence>
<comment type="caution">
    <text evidence="3">The sequence shown here is derived from an EMBL/GenBank/DDBJ whole genome shotgun (WGS) entry which is preliminary data.</text>
</comment>
<dbReference type="PANTHER" id="PTHR22306:SF2">
    <property type="entry name" value="CHROMOSOME 7 OPEN READING FRAME 50"/>
    <property type="match status" value="1"/>
</dbReference>
<gene>
    <name evidence="3" type="ORF">LPJ53_005916</name>
</gene>
<evidence type="ECO:0000259" key="2">
    <source>
        <dbReference type="Pfam" id="PF10180"/>
    </source>
</evidence>
<reference evidence="3" key="1">
    <citation type="submission" date="2022-07" db="EMBL/GenBank/DDBJ databases">
        <title>Phylogenomic reconstructions and comparative analyses of Kickxellomycotina fungi.</title>
        <authorList>
            <person name="Reynolds N.K."/>
            <person name="Stajich J.E."/>
            <person name="Barry K."/>
            <person name="Grigoriev I.V."/>
            <person name="Crous P."/>
            <person name="Smith M.E."/>
        </authorList>
    </citation>
    <scope>NUCLEOTIDE SEQUENCE</scope>
    <source>
        <strain evidence="3">NBRC 32514</strain>
    </source>
</reference>